<sequence length="301" mass="32658">MVTKQKKGLGRGLEALMGASNAMHANTQTAEAAEPNPAGNLQMMSRDKLHAGKYQPRSHMDETALAELAASITANGLMQPITVRPIGADRFEIIAGERRYRAAGIAGLTEVPVLIRELDDQQALSLALIENIQREDLNPLEEAQGLQRLIAEFGYTHDTCAVAIGRSRSAVSNLLRLLNLAQPVQTMLLAGDIDMGHARALLSLPSAEQIMLAQEIATRRMSVRDTEKRVQAILAGEETGHKKDKMRVVSGDIIRIEQQLSDSLGAEVMIKMGAKNKGKMVINFGNLDILEGILAIISNPK</sequence>
<dbReference type="SUPFAM" id="SSF110849">
    <property type="entry name" value="ParB/Sulfiredoxin"/>
    <property type="match status" value="1"/>
</dbReference>
<keyword evidence="7" id="KW-1185">Reference proteome</keyword>
<dbReference type="Pfam" id="PF17762">
    <property type="entry name" value="HTH_ParB"/>
    <property type="match status" value="1"/>
</dbReference>
<dbReference type="FunFam" id="3.90.1530.30:FF:000001">
    <property type="entry name" value="Chromosome partitioning protein ParB"/>
    <property type="match status" value="1"/>
</dbReference>
<dbReference type="FunFam" id="1.10.10.2830:FF:000001">
    <property type="entry name" value="Chromosome partitioning protein ParB"/>
    <property type="match status" value="1"/>
</dbReference>
<dbReference type="CDD" id="cd16393">
    <property type="entry name" value="SPO0J_N"/>
    <property type="match status" value="1"/>
</dbReference>
<proteinExistence type="inferred from homology"/>
<dbReference type="InterPro" id="IPR036086">
    <property type="entry name" value="ParB/Sulfiredoxin_sf"/>
</dbReference>
<dbReference type="Pfam" id="PF23552">
    <property type="entry name" value="ParB_C"/>
    <property type="match status" value="1"/>
</dbReference>
<evidence type="ECO:0000256" key="4">
    <source>
        <dbReference type="ARBA" id="ARBA00025472"/>
    </source>
</evidence>
<dbReference type="InterPro" id="IPR050336">
    <property type="entry name" value="Chromosome_partition/occlusion"/>
</dbReference>
<dbReference type="Gene3D" id="3.90.1530.30">
    <property type="match status" value="1"/>
</dbReference>
<dbReference type="InterPro" id="IPR004437">
    <property type="entry name" value="ParB/RepB/Spo0J"/>
</dbReference>
<keyword evidence="3" id="KW-0238">DNA-binding</keyword>
<dbReference type="Proteomes" id="UP000614287">
    <property type="component" value="Unassembled WGS sequence"/>
</dbReference>
<dbReference type="InterPro" id="IPR057240">
    <property type="entry name" value="ParB_dimer_C"/>
</dbReference>
<organism evidence="6 7">
    <name type="scientific">Formosimonas limnophila</name>
    <dbReference type="NCBI Taxonomy" id="1384487"/>
    <lineage>
        <taxon>Bacteria</taxon>
        <taxon>Pseudomonadati</taxon>
        <taxon>Pseudomonadota</taxon>
        <taxon>Betaproteobacteria</taxon>
        <taxon>Burkholderiales</taxon>
        <taxon>Burkholderiaceae</taxon>
        <taxon>Formosimonas</taxon>
    </lineage>
</organism>
<reference evidence="6" key="2">
    <citation type="submission" date="2020-09" db="EMBL/GenBank/DDBJ databases">
        <authorList>
            <person name="Sun Q."/>
            <person name="Kim S."/>
        </authorList>
    </citation>
    <scope>NUCLEOTIDE SEQUENCE</scope>
    <source>
        <strain evidence="6">KCTC 32501</strain>
    </source>
</reference>
<accession>A0A8J3CMZ9</accession>
<dbReference type="SUPFAM" id="SSF109709">
    <property type="entry name" value="KorB DNA-binding domain-like"/>
    <property type="match status" value="1"/>
</dbReference>
<evidence type="ECO:0000313" key="6">
    <source>
        <dbReference type="EMBL" id="GHA73193.1"/>
    </source>
</evidence>
<comment type="function">
    <text evidence="4">Involved in chromosome partition. Localize to both poles of the predivisional cell following completion of DNA replication. Binds to the DNA origin of replication.</text>
</comment>
<evidence type="ECO:0000313" key="7">
    <source>
        <dbReference type="Proteomes" id="UP000614287"/>
    </source>
</evidence>
<comment type="caution">
    <text evidence="6">The sequence shown here is derived from an EMBL/GenBank/DDBJ whole genome shotgun (WGS) entry which is preliminary data.</text>
</comment>
<dbReference type="InterPro" id="IPR003115">
    <property type="entry name" value="ParB_N"/>
</dbReference>
<dbReference type="EMBL" id="BMZG01000006">
    <property type="protein sequence ID" value="GHA73193.1"/>
    <property type="molecule type" value="Genomic_DNA"/>
</dbReference>
<dbReference type="GO" id="GO:0007059">
    <property type="term" value="P:chromosome segregation"/>
    <property type="evidence" value="ECO:0007669"/>
    <property type="project" value="UniProtKB-KW"/>
</dbReference>
<dbReference type="PANTHER" id="PTHR33375">
    <property type="entry name" value="CHROMOSOME-PARTITIONING PROTEIN PARB-RELATED"/>
    <property type="match status" value="1"/>
</dbReference>
<reference evidence="6" key="1">
    <citation type="journal article" date="2014" name="Int. J. Syst. Evol. Microbiol.">
        <title>Complete genome sequence of Corynebacterium casei LMG S-19264T (=DSM 44701T), isolated from a smear-ripened cheese.</title>
        <authorList>
            <consortium name="US DOE Joint Genome Institute (JGI-PGF)"/>
            <person name="Walter F."/>
            <person name="Albersmeier A."/>
            <person name="Kalinowski J."/>
            <person name="Ruckert C."/>
        </authorList>
    </citation>
    <scope>NUCLEOTIDE SEQUENCE</scope>
    <source>
        <strain evidence="6">KCTC 32501</strain>
    </source>
</reference>
<name>A0A8J3CMZ9_9BURK</name>
<protein>
    <submittedName>
        <fullName evidence="6">Chromosome partitioning protein ParB</fullName>
    </submittedName>
</protein>
<evidence type="ECO:0000256" key="1">
    <source>
        <dbReference type="ARBA" id="ARBA00006295"/>
    </source>
</evidence>
<keyword evidence="2" id="KW-0159">Chromosome partition</keyword>
<dbReference type="GO" id="GO:0005694">
    <property type="term" value="C:chromosome"/>
    <property type="evidence" value="ECO:0007669"/>
    <property type="project" value="TreeGrafter"/>
</dbReference>
<dbReference type="InterPro" id="IPR041468">
    <property type="entry name" value="HTH_ParB/Spo0J"/>
</dbReference>
<feature type="domain" description="ParB-like N-terminal" evidence="5">
    <location>
        <begin position="42"/>
        <end position="132"/>
    </location>
</feature>
<dbReference type="GO" id="GO:0045881">
    <property type="term" value="P:positive regulation of sporulation resulting in formation of a cellular spore"/>
    <property type="evidence" value="ECO:0007669"/>
    <property type="project" value="TreeGrafter"/>
</dbReference>
<evidence type="ECO:0000256" key="3">
    <source>
        <dbReference type="ARBA" id="ARBA00023125"/>
    </source>
</evidence>
<dbReference type="PANTHER" id="PTHR33375:SF1">
    <property type="entry name" value="CHROMOSOME-PARTITIONING PROTEIN PARB-RELATED"/>
    <property type="match status" value="1"/>
</dbReference>
<dbReference type="Gene3D" id="1.10.10.2830">
    <property type="match status" value="1"/>
</dbReference>
<dbReference type="AlphaFoldDB" id="A0A8J3CMZ9"/>
<evidence type="ECO:0000256" key="2">
    <source>
        <dbReference type="ARBA" id="ARBA00022829"/>
    </source>
</evidence>
<comment type="similarity">
    <text evidence="1">Belongs to the ParB family.</text>
</comment>
<dbReference type="SMART" id="SM00470">
    <property type="entry name" value="ParB"/>
    <property type="match status" value="1"/>
</dbReference>
<dbReference type="GO" id="GO:0003677">
    <property type="term" value="F:DNA binding"/>
    <property type="evidence" value="ECO:0007669"/>
    <property type="project" value="UniProtKB-KW"/>
</dbReference>
<dbReference type="NCBIfam" id="TIGR00180">
    <property type="entry name" value="parB_part"/>
    <property type="match status" value="1"/>
</dbReference>
<dbReference type="Pfam" id="PF02195">
    <property type="entry name" value="ParB_N"/>
    <property type="match status" value="1"/>
</dbReference>
<gene>
    <name evidence="6" type="ORF">GCM10009007_12600</name>
</gene>
<dbReference type="RefSeq" id="WP_189493104.1">
    <property type="nucleotide sequence ID" value="NZ_BMZG01000006.1"/>
</dbReference>
<evidence type="ECO:0000259" key="5">
    <source>
        <dbReference type="SMART" id="SM00470"/>
    </source>
</evidence>